<evidence type="ECO:0000259" key="3">
    <source>
        <dbReference type="Pfam" id="PF14309"/>
    </source>
</evidence>
<organism evidence="5">
    <name type="scientific">Anthurium amnicola</name>
    <dbReference type="NCBI Taxonomy" id="1678845"/>
    <lineage>
        <taxon>Eukaryota</taxon>
        <taxon>Viridiplantae</taxon>
        <taxon>Streptophyta</taxon>
        <taxon>Embryophyta</taxon>
        <taxon>Tracheophyta</taxon>
        <taxon>Spermatophyta</taxon>
        <taxon>Magnoliopsida</taxon>
        <taxon>Liliopsida</taxon>
        <taxon>Araceae</taxon>
        <taxon>Pothoideae</taxon>
        <taxon>Potheae</taxon>
        <taxon>Anthurium</taxon>
    </lineage>
</organism>
<feature type="domain" description="DUF3741" evidence="4">
    <location>
        <begin position="117"/>
        <end position="137"/>
    </location>
</feature>
<feature type="domain" description="DUF4378" evidence="3">
    <location>
        <begin position="861"/>
        <end position="1007"/>
    </location>
</feature>
<dbReference type="InterPro" id="IPR032795">
    <property type="entry name" value="DUF3741-assoc"/>
</dbReference>
<evidence type="ECO:0000313" key="5">
    <source>
        <dbReference type="EMBL" id="JAT49673.1"/>
    </source>
</evidence>
<protein>
    <submittedName>
        <fullName evidence="5">Intraflagellar transport protein 81</fullName>
    </submittedName>
</protein>
<dbReference type="PANTHER" id="PTHR46836:SF8">
    <property type="entry name" value="AFADIN"/>
    <property type="match status" value="1"/>
</dbReference>
<keyword evidence="5" id="KW-0969">Cilium</keyword>
<dbReference type="InterPro" id="IPR025486">
    <property type="entry name" value="DUF4378"/>
</dbReference>
<gene>
    <name evidence="5" type="primary">IFT81_1</name>
    <name evidence="5" type="ORF">g.59116</name>
</gene>
<evidence type="ECO:0000259" key="2">
    <source>
        <dbReference type="Pfam" id="PF12552"/>
    </source>
</evidence>
<dbReference type="EMBL" id="GDJX01018263">
    <property type="protein sequence ID" value="JAT49673.1"/>
    <property type="molecule type" value="Transcribed_RNA"/>
</dbReference>
<dbReference type="Pfam" id="PF12552">
    <property type="entry name" value="DUF3741"/>
    <property type="match status" value="1"/>
</dbReference>
<dbReference type="Pfam" id="PF14383">
    <property type="entry name" value="VARLMGL"/>
    <property type="match status" value="1"/>
</dbReference>
<feature type="domain" description="DUF3741" evidence="2">
    <location>
        <begin position="209"/>
        <end position="253"/>
    </location>
</feature>
<dbReference type="PANTHER" id="PTHR46836">
    <property type="entry name" value="AFADIN"/>
    <property type="match status" value="1"/>
</dbReference>
<keyword evidence="5" id="KW-0966">Cell projection</keyword>
<evidence type="ECO:0000256" key="1">
    <source>
        <dbReference type="SAM" id="MobiDB-lite"/>
    </source>
</evidence>
<dbReference type="Pfam" id="PF14309">
    <property type="entry name" value="DUF4378"/>
    <property type="match status" value="1"/>
</dbReference>
<sequence length="1018" mass="113225">MLATDRFQPGSAAAGRTSRSLRREKSPHRSTGSSKAVAPDLRPRGSVVGGLLLPSDGARGGEGTGEIRRPASPGNVASGGNVKIPAQHNMQGLSRKTSGTPIKILMEEEMEKVVETRRHSPSVIAKLMGLDPLPARQPCSVQKKQSVVCSPKGSSQGSLEKHISYEERMHEFKDIFEVLETKPVQKPNWHAPNGLPNSRQRDHGMANIQQKFMDAKCLSMEEKLQNSEEFSEALEVLDSCRDPFPNFLEEPASLFKKQLRGVHSVPSTPEASQITILKFSNVSRRKNSEICQKSEKRMESNTPMGRNAVYTPEADIFTHCLREHTVPHSRKLAKPKLEGNMEASSLPTRIVVLKPNLEKVQNTTRINDTSEDVQLGNLGYRRRRESKRSGSLPLFLERREGQKLSDVAIMTYRTKGSKEIAKEVTKHMRHTVNSNCLKSYGPRCNIFPEHDNLHRKPGSSTGVDFEAGRQISGPIDGWNNKFSSYLTENCASREARKRLSERWMMTHKFQEGGLPVCGSSTLGEMLALSDRETPDMHTGSLSCQERSPVKYSRKKLVAKWTSPSGISSSDGWKDGWSSGLPRSKSVPASSTIYGCLNPTDEHGTNHTEGPFMLKDILNMGSREFSGENAFHQRFISSCRDVKICLSASASQPSNGDEEENKLPVREIHVDQDGLQNGFDSENSSVEKFVFSESSASNISDTTCLVDSTPVVCDADAELPCLTAVQQLQSLGSSSPATDDCFPANYDKEIVAKETSCKQRRAESHLSRTQVRGQAMAEEVEHPSPISVLEPPDENEYATESFERVSADLHELRMKLKLLKLESRDIFAGRLVGSDDDAGVDDVDVPVPGVVTQTCGNAEDRDFNYVLNVLENSGFNDADQDVLISAFYSPESPVCPGVFEKLEKVYSVVTWSRAERKLLFDVLNSILADILAVNMDLHPWVRPRKDGLMGCKKSLTEEVWQSVRRQKQEIGDASGKFMDVTRWLDFADDIDWTGREIERMLKDDLLEELVSEIVSLYTE</sequence>
<keyword evidence="5" id="KW-0282">Flagellum</keyword>
<proteinExistence type="predicted"/>
<evidence type="ECO:0000259" key="4">
    <source>
        <dbReference type="Pfam" id="PF14383"/>
    </source>
</evidence>
<name>A0A1D1Y4X2_9ARAE</name>
<dbReference type="AlphaFoldDB" id="A0A1D1Y4X2"/>
<feature type="region of interest" description="Disordered" evidence="1">
    <location>
        <begin position="1"/>
        <end position="80"/>
    </location>
</feature>
<dbReference type="InterPro" id="IPR022212">
    <property type="entry name" value="DUF3741"/>
</dbReference>
<feature type="compositionally biased region" description="Basic residues" evidence="1">
    <location>
        <begin position="19"/>
        <end position="28"/>
    </location>
</feature>
<accession>A0A1D1Y4X2</accession>
<reference evidence="5" key="1">
    <citation type="submission" date="2015-07" db="EMBL/GenBank/DDBJ databases">
        <title>Transcriptome Assembly of Anthurium amnicola.</title>
        <authorList>
            <person name="Suzuki J."/>
        </authorList>
    </citation>
    <scope>NUCLEOTIDE SEQUENCE</scope>
</reference>